<dbReference type="Gene3D" id="3.40.50.790">
    <property type="match status" value="1"/>
</dbReference>
<dbReference type="SUPFAM" id="SSF56808">
    <property type="entry name" value="Ribosomal protein L1"/>
    <property type="match status" value="1"/>
</dbReference>
<sequence>MNKQSKRTKVFQEKVDAEKLYPLKEAIEILKEVKATKFDESVDVALRLGVDTRKAEQMVRGTCSMPNGLGKEVRVLVFAKADKAIAAQDAGADYVGGEEYAKKIQEGWLEFDRVVATPDMMAVVGRIGKILGPRGLMPNPKVGTVTFEVESIIKNIKAGQVEFRADKQGNLHASVGKISFDTDKICENVSALVDTVKRMKPSSSKGIYLRNFSVSSTMGPGLKVDPQTT</sequence>
<dbReference type="InterPro" id="IPR005878">
    <property type="entry name" value="Ribosom_uL1_bac-type"/>
</dbReference>
<keyword evidence="2" id="KW-0699">rRNA-binding</keyword>
<dbReference type="EMBL" id="EU016578">
    <property type="protein sequence ID" value="ABZ06528.1"/>
    <property type="molecule type" value="Genomic_DNA"/>
</dbReference>
<dbReference type="NCBIfam" id="TIGR01169">
    <property type="entry name" value="rplA_bact"/>
    <property type="match status" value="1"/>
</dbReference>
<evidence type="ECO:0000256" key="4">
    <source>
        <dbReference type="ARBA" id="ARBA00022980"/>
    </source>
</evidence>
<dbReference type="GO" id="GO:1990904">
    <property type="term" value="C:ribonucleoprotein complex"/>
    <property type="evidence" value="ECO:0007669"/>
    <property type="project" value="UniProtKB-KW"/>
</dbReference>
<protein>
    <submittedName>
        <fullName evidence="6">Putative ribosomal protein L1p/L10e family protein</fullName>
    </submittedName>
</protein>
<comment type="similarity">
    <text evidence="1">Belongs to the universal ribosomal protein uL1 family.</text>
</comment>
<dbReference type="CDD" id="cd00403">
    <property type="entry name" value="Ribosomal_L1"/>
    <property type="match status" value="1"/>
</dbReference>
<dbReference type="HAMAP" id="MF_01318_B">
    <property type="entry name" value="Ribosomal_uL1_B"/>
    <property type="match status" value="1"/>
</dbReference>
<accession>B3T1R9</accession>
<reference evidence="6" key="1">
    <citation type="journal article" date="2008" name="ISME J.">
        <title>Genomic patterns of recombination, clonal divergence and environment in marine microbial populations.</title>
        <authorList>
            <person name="Konstantinidis K.T."/>
            <person name="Delong E.F."/>
        </authorList>
    </citation>
    <scope>NUCLEOTIDE SEQUENCE</scope>
</reference>
<evidence type="ECO:0000313" key="6">
    <source>
        <dbReference type="EMBL" id="ABZ06528.1"/>
    </source>
</evidence>
<dbReference type="AlphaFoldDB" id="B3T1R9"/>
<proteinExistence type="inferred from homology"/>
<dbReference type="InterPro" id="IPR023673">
    <property type="entry name" value="Ribosomal_uL1_CS"/>
</dbReference>
<keyword evidence="4 6" id="KW-0689">Ribosomal protein</keyword>
<dbReference type="PANTHER" id="PTHR36427:SF3">
    <property type="entry name" value="LARGE RIBOSOMAL SUBUNIT PROTEIN UL1M"/>
    <property type="match status" value="1"/>
</dbReference>
<dbReference type="PANTHER" id="PTHR36427">
    <property type="entry name" value="54S RIBOSOMAL PROTEIN L1, MITOCHONDRIAL"/>
    <property type="match status" value="1"/>
</dbReference>
<evidence type="ECO:0000256" key="1">
    <source>
        <dbReference type="ARBA" id="ARBA00010531"/>
    </source>
</evidence>
<dbReference type="InterPro" id="IPR023674">
    <property type="entry name" value="Ribosomal_uL1-like"/>
</dbReference>
<dbReference type="InterPro" id="IPR002143">
    <property type="entry name" value="Ribosomal_uL1"/>
</dbReference>
<evidence type="ECO:0000256" key="5">
    <source>
        <dbReference type="ARBA" id="ARBA00023274"/>
    </source>
</evidence>
<dbReference type="GO" id="GO:0019843">
    <property type="term" value="F:rRNA binding"/>
    <property type="evidence" value="ECO:0007669"/>
    <property type="project" value="UniProtKB-KW"/>
</dbReference>
<evidence type="ECO:0000256" key="2">
    <source>
        <dbReference type="ARBA" id="ARBA00022730"/>
    </source>
</evidence>
<dbReference type="FunFam" id="3.40.50.790:FF:000001">
    <property type="entry name" value="50S ribosomal protein L1"/>
    <property type="match status" value="1"/>
</dbReference>
<evidence type="ECO:0000256" key="3">
    <source>
        <dbReference type="ARBA" id="ARBA00022884"/>
    </source>
</evidence>
<dbReference type="InterPro" id="IPR028364">
    <property type="entry name" value="Ribosomal_uL1/biogenesis"/>
</dbReference>
<keyword evidence="3" id="KW-0694">RNA-binding</keyword>
<dbReference type="PIRSF" id="PIRSF002155">
    <property type="entry name" value="Ribosomal_L1"/>
    <property type="match status" value="1"/>
</dbReference>
<dbReference type="InterPro" id="IPR016095">
    <property type="entry name" value="Ribosomal_uL1_3-a/b-sand"/>
</dbReference>
<name>B3T1R9_9ZZZZ</name>
<dbReference type="GO" id="GO:0003735">
    <property type="term" value="F:structural constituent of ribosome"/>
    <property type="evidence" value="ECO:0007669"/>
    <property type="project" value="InterPro"/>
</dbReference>
<dbReference type="PROSITE" id="PS01199">
    <property type="entry name" value="RIBOSOMAL_L1"/>
    <property type="match status" value="1"/>
</dbReference>
<dbReference type="Pfam" id="PF00687">
    <property type="entry name" value="Ribosomal_L1"/>
    <property type="match status" value="1"/>
</dbReference>
<gene>
    <name evidence="6" type="ORF">ALOHA_HF4000093M11ctg1g14</name>
</gene>
<keyword evidence="5" id="KW-0687">Ribonucleoprotein</keyword>
<dbReference type="Gene3D" id="3.30.190.20">
    <property type="match status" value="1"/>
</dbReference>
<organism evidence="6">
    <name type="scientific">uncultured marine microorganism HF4000_093M11</name>
    <dbReference type="NCBI Taxonomy" id="455519"/>
    <lineage>
        <taxon>unclassified sequences</taxon>
        <taxon>environmental samples</taxon>
    </lineage>
</organism>